<dbReference type="SUPFAM" id="SSF100939">
    <property type="entry name" value="SPOC domain-like"/>
    <property type="match status" value="1"/>
</dbReference>
<dbReference type="InterPro" id="IPR024193">
    <property type="entry name" value="Ku80"/>
</dbReference>
<dbReference type="GO" id="GO:0042162">
    <property type="term" value="F:telomeric DNA binding"/>
    <property type="evidence" value="ECO:0007669"/>
    <property type="project" value="InterPro"/>
</dbReference>
<sequence length="632" mass="68121">MATRDLAVMYVVDVGALDRVDATTAAETSARDVVGAAVHACARAWVHERTKARVAHALGLTLYGCDATANAVAAAAVEEGGDGSEYAGVVTARALEPPTTASGEAYARDVRETRARAGGDAGDVAEAVAVACDALIRRYTVAGVNAATRKRLASCVKDVVLLTDDVGAKTMPGRDDEFVRTLLEGMRAQNIRLKVGVLNETELARTHLGVGARVARGDERRDAFAALRDACEFLALDDENESAVTGASGLLLDLQRKRVRPTAGFRGALSFGFNARVNVALYKLNAEAALAKLNKYSEELADRPEESHKTMIDVAFRNVNDLDGELVPVERHVKAYRYGKQHVPVDAETENRLSARFEKGMKVIGSIRASEAPAWLVTGEPSLCVPQQSSKTTGLSKERAEADARALSALARALDDAGLALLVRGAWTESTSTIHIGALTPRISDEGDFLLFTPLPFKEDYNEYALPPAPPGARIEASDPRLDSALDFVRANALGDDATMPWESLNPTLRDQRRLFEARALGEHATAIEPTTLAFTVAEAPSVAFAKRFNLDAGPGPGPSERVKMPRVHADVKSELEDDAPATTPPDVDVFDDMDYLGFSWFTRLEILERMLRVFIEVSQTLQSILEPDIAD</sequence>
<comment type="similarity">
    <text evidence="2">Belongs to the ku80 family.</text>
</comment>
<evidence type="ECO:0000256" key="6">
    <source>
        <dbReference type="ARBA" id="ARBA00022806"/>
    </source>
</evidence>
<keyword evidence="3" id="KW-0547">Nucleotide-binding</keyword>
<evidence type="ECO:0000256" key="4">
    <source>
        <dbReference type="ARBA" id="ARBA00022763"/>
    </source>
</evidence>
<evidence type="ECO:0000256" key="8">
    <source>
        <dbReference type="ARBA" id="ARBA00023125"/>
    </source>
</evidence>
<evidence type="ECO:0000256" key="5">
    <source>
        <dbReference type="ARBA" id="ARBA00022801"/>
    </source>
</evidence>
<dbReference type="InterPro" id="IPR016194">
    <property type="entry name" value="SPOC-like_C_dom_sf"/>
</dbReference>
<accession>A0A1Y5IGF9</accession>
<evidence type="ECO:0000256" key="3">
    <source>
        <dbReference type="ARBA" id="ARBA00022741"/>
    </source>
</evidence>
<dbReference type="SMART" id="SM00559">
    <property type="entry name" value="Ku78"/>
    <property type="match status" value="1"/>
</dbReference>
<dbReference type="InterPro" id="IPR006164">
    <property type="entry name" value="DNA_bd_Ku70/Ku80"/>
</dbReference>
<keyword evidence="5" id="KW-0378">Hydrolase</keyword>
<dbReference type="GO" id="GO:0006303">
    <property type="term" value="P:double-strand break repair via nonhomologous end joining"/>
    <property type="evidence" value="ECO:0007669"/>
    <property type="project" value="InterPro"/>
</dbReference>
<keyword evidence="6" id="KW-0347">Helicase</keyword>
<dbReference type="Gene3D" id="2.40.290.10">
    <property type="match status" value="1"/>
</dbReference>
<dbReference type="Proteomes" id="UP000195557">
    <property type="component" value="Unassembled WGS sequence"/>
</dbReference>
<keyword evidence="8" id="KW-0238">DNA-binding</keyword>
<dbReference type="GO" id="GO:0016787">
    <property type="term" value="F:hydrolase activity"/>
    <property type="evidence" value="ECO:0007669"/>
    <property type="project" value="UniProtKB-KW"/>
</dbReference>
<dbReference type="Gene3D" id="3.40.50.410">
    <property type="entry name" value="von Willebrand factor, type A domain"/>
    <property type="match status" value="1"/>
</dbReference>
<dbReference type="AlphaFoldDB" id="A0A1Y5IGF9"/>
<name>A0A1Y5IGF9_OSTTA</name>
<organism evidence="13">
    <name type="scientific">Ostreococcus tauri</name>
    <name type="common">Marine green alga</name>
    <dbReference type="NCBI Taxonomy" id="70448"/>
    <lineage>
        <taxon>Eukaryota</taxon>
        <taxon>Viridiplantae</taxon>
        <taxon>Chlorophyta</taxon>
        <taxon>Mamiellophyceae</taxon>
        <taxon>Mamiellales</taxon>
        <taxon>Bathycoccaceae</taxon>
        <taxon>Ostreococcus</taxon>
    </lineage>
</organism>
<dbReference type="GO" id="GO:0004386">
    <property type="term" value="F:helicase activity"/>
    <property type="evidence" value="ECO:0007669"/>
    <property type="project" value="UniProtKB-KW"/>
</dbReference>
<dbReference type="EMBL" id="KZ155778">
    <property type="protein sequence ID" value="OUS47173.1"/>
    <property type="molecule type" value="Genomic_DNA"/>
</dbReference>
<dbReference type="GO" id="GO:0003684">
    <property type="term" value="F:damaged DNA binding"/>
    <property type="evidence" value="ECO:0007669"/>
    <property type="project" value="InterPro"/>
</dbReference>
<dbReference type="GO" id="GO:0003690">
    <property type="term" value="F:double-stranded DNA binding"/>
    <property type="evidence" value="ECO:0007669"/>
    <property type="project" value="TreeGrafter"/>
</dbReference>
<dbReference type="GO" id="GO:0043564">
    <property type="term" value="C:Ku70:Ku80 complex"/>
    <property type="evidence" value="ECO:0007669"/>
    <property type="project" value="InterPro"/>
</dbReference>
<gene>
    <name evidence="13" type="ORF">BE221DRAFT_158750</name>
</gene>
<dbReference type="PANTHER" id="PTHR12604">
    <property type="entry name" value="KU AUTOANTIGEN DNA HELICASE"/>
    <property type="match status" value="1"/>
</dbReference>
<reference evidence="13" key="1">
    <citation type="submission" date="2017-04" db="EMBL/GenBank/DDBJ databases">
        <title>Population genomics of picophytoplankton unveils novel chromosome hypervariability.</title>
        <authorList>
            <consortium name="DOE Joint Genome Institute"/>
            <person name="Blanc-Mathieu R."/>
            <person name="Krasovec M."/>
            <person name="Hebrard M."/>
            <person name="Yau S."/>
            <person name="Desgranges E."/>
            <person name="Martin J."/>
            <person name="Schackwitz W."/>
            <person name="Kuo A."/>
            <person name="Salin G."/>
            <person name="Donnadieu C."/>
            <person name="Desdevises Y."/>
            <person name="Sanchez-Ferandin S."/>
            <person name="Moreau H."/>
            <person name="Rivals E."/>
            <person name="Grigoriev I.V."/>
            <person name="Grimsley N."/>
            <person name="Eyre-Walker A."/>
            <person name="Piganeau G."/>
        </authorList>
    </citation>
    <scope>NUCLEOTIDE SEQUENCE [LARGE SCALE GENOMIC DNA]</scope>
    <source>
        <strain evidence="13">RCC 1115</strain>
    </source>
</reference>
<keyword evidence="11" id="KW-0539">Nucleus</keyword>
<keyword evidence="7" id="KW-0067">ATP-binding</keyword>
<dbReference type="eggNOG" id="KOG2326">
    <property type="taxonomic scope" value="Eukaryota"/>
</dbReference>
<evidence type="ECO:0000256" key="1">
    <source>
        <dbReference type="ARBA" id="ARBA00004123"/>
    </source>
</evidence>
<evidence type="ECO:0000256" key="10">
    <source>
        <dbReference type="ARBA" id="ARBA00023204"/>
    </source>
</evidence>
<keyword evidence="10" id="KW-0234">DNA repair</keyword>
<comment type="subcellular location">
    <subcellularLocation>
        <location evidence="1">Nucleus</location>
    </subcellularLocation>
</comment>
<dbReference type="PANTHER" id="PTHR12604:SF4">
    <property type="entry name" value="X-RAY REPAIR CROSS-COMPLEMENTING PROTEIN 5"/>
    <property type="match status" value="1"/>
</dbReference>
<evidence type="ECO:0000256" key="11">
    <source>
        <dbReference type="ARBA" id="ARBA00023242"/>
    </source>
</evidence>
<evidence type="ECO:0000256" key="9">
    <source>
        <dbReference type="ARBA" id="ARBA00023172"/>
    </source>
</evidence>
<dbReference type="Pfam" id="PF02735">
    <property type="entry name" value="Ku"/>
    <property type="match status" value="1"/>
</dbReference>
<protein>
    <submittedName>
        <fullName evidence="13">SPOC like C-terminal domain-containing protein</fullName>
    </submittedName>
</protein>
<evidence type="ECO:0000259" key="12">
    <source>
        <dbReference type="SMART" id="SM00559"/>
    </source>
</evidence>
<proteinExistence type="inferred from homology"/>
<dbReference type="GO" id="GO:0000723">
    <property type="term" value="P:telomere maintenance"/>
    <property type="evidence" value="ECO:0007669"/>
    <property type="project" value="InterPro"/>
</dbReference>
<dbReference type="InterPro" id="IPR036465">
    <property type="entry name" value="vWFA_dom_sf"/>
</dbReference>
<feature type="domain" description="Ku" evidence="12">
    <location>
        <begin position="324"/>
        <end position="472"/>
    </location>
</feature>
<evidence type="ECO:0000256" key="2">
    <source>
        <dbReference type="ARBA" id="ARBA00007726"/>
    </source>
</evidence>
<evidence type="ECO:0000256" key="7">
    <source>
        <dbReference type="ARBA" id="ARBA00022840"/>
    </source>
</evidence>
<dbReference type="CDD" id="cd00873">
    <property type="entry name" value="KU80"/>
    <property type="match status" value="1"/>
</dbReference>
<dbReference type="GO" id="GO:0006310">
    <property type="term" value="P:DNA recombination"/>
    <property type="evidence" value="ECO:0007669"/>
    <property type="project" value="UniProtKB-KW"/>
</dbReference>
<dbReference type="GO" id="GO:0005524">
    <property type="term" value="F:ATP binding"/>
    <property type="evidence" value="ECO:0007669"/>
    <property type="project" value="UniProtKB-KW"/>
</dbReference>
<evidence type="ECO:0000313" key="13">
    <source>
        <dbReference type="EMBL" id="OUS47173.1"/>
    </source>
</evidence>
<keyword evidence="9" id="KW-0233">DNA recombination</keyword>
<keyword evidence="4" id="KW-0227">DNA damage</keyword>